<dbReference type="GO" id="GO:0005739">
    <property type="term" value="C:mitochondrion"/>
    <property type="evidence" value="ECO:0007669"/>
    <property type="project" value="TreeGrafter"/>
</dbReference>
<protein>
    <recommendedName>
        <fullName evidence="8">Malic enzyme</fullName>
    </recommendedName>
</protein>
<feature type="binding site" evidence="6">
    <location>
        <position position="207"/>
    </location>
    <ligand>
        <name>(S)-malate</name>
        <dbReference type="ChEBI" id="CHEBI:15589"/>
    </ligand>
</feature>
<feature type="binding site" evidence="7">
    <location>
        <position position="321"/>
    </location>
    <ligand>
        <name>a divalent metal cation</name>
        <dbReference type="ChEBI" id="CHEBI:60240"/>
    </ligand>
</feature>
<dbReference type="PANTHER" id="PTHR23406:SF90">
    <property type="entry name" value="MALIC ENZYME-RELATED"/>
    <property type="match status" value="1"/>
</dbReference>
<dbReference type="GO" id="GO:0006108">
    <property type="term" value="P:malate metabolic process"/>
    <property type="evidence" value="ECO:0007669"/>
    <property type="project" value="TreeGrafter"/>
</dbReference>
<accession>A0A914VSW9</accession>
<dbReference type="InterPro" id="IPR012301">
    <property type="entry name" value="Malic_N_dom"/>
</dbReference>
<dbReference type="FunFam" id="3.40.50.10380:FF:000004">
    <property type="entry name" value="Malic enzyme"/>
    <property type="match status" value="1"/>
</dbReference>
<feature type="binding site" evidence="7">
    <location>
        <position position="298"/>
    </location>
    <ligand>
        <name>a divalent metal cation</name>
        <dbReference type="ChEBI" id="CHEBI:60240"/>
    </ligand>
</feature>
<evidence type="ECO:0000256" key="2">
    <source>
        <dbReference type="ARBA" id="ARBA00008785"/>
    </source>
</evidence>
<dbReference type="InterPro" id="IPR046346">
    <property type="entry name" value="Aminoacid_DH-like_N_sf"/>
</dbReference>
<dbReference type="GO" id="GO:0051287">
    <property type="term" value="F:NAD binding"/>
    <property type="evidence" value="ECO:0007669"/>
    <property type="project" value="InterPro"/>
</dbReference>
<dbReference type="InterPro" id="IPR012302">
    <property type="entry name" value="Malic_NAD-bd"/>
</dbReference>
<dbReference type="SMART" id="SM01274">
    <property type="entry name" value="malic"/>
    <property type="match status" value="1"/>
</dbReference>
<dbReference type="Pfam" id="PF00390">
    <property type="entry name" value="malic"/>
    <property type="match status" value="1"/>
</dbReference>
<evidence type="ECO:0000256" key="5">
    <source>
        <dbReference type="PIRSR" id="PIRSR000106-1"/>
    </source>
</evidence>
<reference evidence="12" key="1">
    <citation type="submission" date="2022-11" db="UniProtKB">
        <authorList>
            <consortium name="WormBaseParasite"/>
        </authorList>
    </citation>
    <scope>IDENTIFICATION</scope>
</reference>
<keyword evidence="11" id="KW-1185">Reference proteome</keyword>
<dbReference type="CDD" id="cd05312">
    <property type="entry name" value="NAD_bind_1_malic_enz"/>
    <property type="match status" value="1"/>
</dbReference>
<evidence type="ECO:0000256" key="1">
    <source>
        <dbReference type="ARBA" id="ARBA00001936"/>
    </source>
</evidence>
<dbReference type="SUPFAM" id="SSF53223">
    <property type="entry name" value="Aminoacid dehydrogenase-like, N-terminal domain"/>
    <property type="match status" value="1"/>
</dbReference>
<organism evidence="11 12">
    <name type="scientific">Plectus sambesii</name>
    <dbReference type="NCBI Taxonomy" id="2011161"/>
    <lineage>
        <taxon>Eukaryota</taxon>
        <taxon>Metazoa</taxon>
        <taxon>Ecdysozoa</taxon>
        <taxon>Nematoda</taxon>
        <taxon>Chromadorea</taxon>
        <taxon>Plectida</taxon>
        <taxon>Plectina</taxon>
        <taxon>Plectoidea</taxon>
        <taxon>Plectidae</taxon>
        <taxon>Plectus</taxon>
    </lineage>
</organism>
<dbReference type="PRINTS" id="PR00072">
    <property type="entry name" value="MALOXRDTASE"/>
</dbReference>
<evidence type="ECO:0000256" key="8">
    <source>
        <dbReference type="RuleBase" id="RU003426"/>
    </source>
</evidence>
<dbReference type="SMART" id="SM00919">
    <property type="entry name" value="Malic_M"/>
    <property type="match status" value="1"/>
</dbReference>
<keyword evidence="3 7" id="KW-0479">Metal-binding</keyword>
<evidence type="ECO:0000256" key="3">
    <source>
        <dbReference type="ARBA" id="ARBA00022723"/>
    </source>
</evidence>
<sequence length="623" mass="69322">MSTTFAGVRSLRHRTASPLVHRIICGAPSGNKSMTVRAFSTSPARHDNPEDRDHHIKNAAPDVRGLDLIKRPRINKGMAFSLRERQLLGIHGLLPPAFMNQDQQATRVITNLRQQPNDLARYVQLNALQDRNEKLFYRVLCDHVEELMPIVYTPTVGLACQKFGFIYRNPKGVYITINDNCPEKIYDILSNWPESDVRAIVVTDGERILGLGDLGAYGMGIPVGKLSLYVALAGIQPQWCLPVMIDVGTDNQELLDDPFYIGLRKKRVRGAEYDKLIDNFMKAAVKRYGQDTLIQFEDFGNKNAFRLLDKYKDKYCTFNDDIQGTASVAVAGLLAATRITKRPMADEKILFFGAGEASLGIALLTVMQMQKDGLSFEEACNRIYLIDSKGLIVKSRTDLTDGHKIHFAKDLPPTKSLIENVKSIKPSILIGAATIGGAFNEEVIRTMGELNKRPIIFALSNPTSKAECTAEAAYSITNGRAIFASGSPFDPVTVNGQKFYPGQGNNSYIFPGVALGTILCGVRHVGDEHFLLASRTVADLVTEKHLSEGRLYPPLTDVREISVKIAVAIAEMCYKDGTASHYPEPSNKEKFIREQIYDTTYGQFLPDTYDWPEEDMKSGFTHK</sequence>
<evidence type="ECO:0000256" key="6">
    <source>
        <dbReference type="PIRSR" id="PIRSR000106-2"/>
    </source>
</evidence>
<dbReference type="InterPro" id="IPR036291">
    <property type="entry name" value="NAD(P)-bd_dom_sf"/>
</dbReference>
<dbReference type="FunFam" id="3.40.50.720:FF:000060">
    <property type="entry name" value="Malic enzyme"/>
    <property type="match status" value="1"/>
</dbReference>
<feature type="binding site" evidence="6">
    <location>
        <position position="461"/>
    </location>
    <ligand>
        <name>(S)-malate</name>
        <dbReference type="ChEBI" id="CHEBI:15589"/>
    </ligand>
</feature>
<feature type="active site" description="Proton donor" evidence="5">
    <location>
        <position position="152"/>
    </location>
</feature>
<keyword evidence="4 8" id="KW-0560">Oxidoreductase</keyword>
<dbReference type="AlphaFoldDB" id="A0A914VSW9"/>
<feature type="binding site" evidence="6">
    <location>
        <position position="505"/>
    </location>
    <ligand>
        <name>(S)-malate</name>
        <dbReference type="ChEBI" id="CHEBI:15589"/>
    </ligand>
</feature>
<proteinExistence type="inferred from homology"/>
<name>A0A914VSW9_9BILA</name>
<dbReference type="WBParaSite" id="PSAMB.scaffold2430size23268.g17717.t1">
    <property type="protein sequence ID" value="PSAMB.scaffold2430size23268.g17717.t1"/>
    <property type="gene ID" value="PSAMB.scaffold2430size23268.g17717"/>
</dbReference>
<dbReference type="PANTHER" id="PTHR23406">
    <property type="entry name" value="MALIC ENZYME-RELATED"/>
    <property type="match status" value="1"/>
</dbReference>
<dbReference type="InterPro" id="IPR015884">
    <property type="entry name" value="Malic_enzyme_CS"/>
</dbReference>
<feature type="domain" description="Malic enzyme NAD-binding" evidence="9">
    <location>
        <begin position="322"/>
        <end position="574"/>
    </location>
</feature>
<feature type="domain" description="Malic enzyme N-terminal" evidence="10">
    <location>
        <begin position="129"/>
        <end position="312"/>
    </location>
</feature>
<evidence type="ECO:0000259" key="9">
    <source>
        <dbReference type="SMART" id="SM00919"/>
    </source>
</evidence>
<comment type="similarity">
    <text evidence="2 8">Belongs to the malic enzymes family.</text>
</comment>
<evidence type="ECO:0000313" key="12">
    <source>
        <dbReference type="WBParaSite" id="PSAMB.scaffold2430size23268.g17717.t1"/>
    </source>
</evidence>
<dbReference type="Pfam" id="PF03949">
    <property type="entry name" value="Malic_M"/>
    <property type="match status" value="1"/>
</dbReference>
<evidence type="ECO:0000256" key="7">
    <source>
        <dbReference type="PIRSR" id="PIRSR000106-3"/>
    </source>
</evidence>
<dbReference type="SUPFAM" id="SSF51735">
    <property type="entry name" value="NAD(P)-binding Rossmann-fold domains"/>
    <property type="match status" value="1"/>
</dbReference>
<dbReference type="PIRSF" id="PIRSF000106">
    <property type="entry name" value="ME"/>
    <property type="match status" value="1"/>
</dbReference>
<comment type="cofactor">
    <cofactor evidence="7">
        <name>Mg(2+)</name>
        <dbReference type="ChEBI" id="CHEBI:18420"/>
    </cofactor>
    <cofactor evidence="7">
        <name>Mn(2+)</name>
        <dbReference type="ChEBI" id="CHEBI:29035"/>
    </cofactor>
    <text evidence="7">Divalent metal cations. Prefers magnesium or manganese.</text>
</comment>
<feature type="active site" description="Proton acceptor" evidence="5">
    <location>
        <position position="225"/>
    </location>
</feature>
<dbReference type="InterPro" id="IPR037062">
    <property type="entry name" value="Malic_N_dom_sf"/>
</dbReference>
<feature type="binding site" evidence="7">
    <location>
        <position position="297"/>
    </location>
    <ligand>
        <name>a divalent metal cation</name>
        <dbReference type="ChEBI" id="CHEBI:60240"/>
    </ligand>
</feature>
<dbReference type="PROSITE" id="PS00331">
    <property type="entry name" value="MALIC_ENZYMES"/>
    <property type="match status" value="1"/>
</dbReference>
<comment type="cofactor">
    <cofactor evidence="1">
        <name>Mn(2+)</name>
        <dbReference type="ChEBI" id="CHEBI:29035"/>
    </cofactor>
</comment>
<dbReference type="InterPro" id="IPR001891">
    <property type="entry name" value="Malic_OxRdtase"/>
</dbReference>
<evidence type="ECO:0000313" key="11">
    <source>
        <dbReference type="Proteomes" id="UP000887566"/>
    </source>
</evidence>
<dbReference type="Gene3D" id="3.40.50.10380">
    <property type="entry name" value="Malic enzyme, N-terminal domain"/>
    <property type="match status" value="1"/>
</dbReference>
<evidence type="ECO:0000259" key="10">
    <source>
        <dbReference type="SMART" id="SM01274"/>
    </source>
</evidence>
<dbReference type="NCBIfam" id="NF010052">
    <property type="entry name" value="PRK13529.1"/>
    <property type="match status" value="1"/>
</dbReference>
<dbReference type="Gene3D" id="3.40.50.720">
    <property type="entry name" value="NAD(P)-binding Rossmann-like Domain"/>
    <property type="match status" value="1"/>
</dbReference>
<dbReference type="GO" id="GO:0046872">
    <property type="term" value="F:metal ion binding"/>
    <property type="evidence" value="ECO:0007669"/>
    <property type="project" value="UniProtKB-KW"/>
</dbReference>
<dbReference type="GO" id="GO:0004473">
    <property type="term" value="F:malate dehydrogenase (decarboxylating) (NADP+) activity"/>
    <property type="evidence" value="ECO:0007669"/>
    <property type="project" value="TreeGrafter"/>
</dbReference>
<dbReference type="Proteomes" id="UP000887566">
    <property type="component" value="Unplaced"/>
</dbReference>
<evidence type="ECO:0000256" key="4">
    <source>
        <dbReference type="ARBA" id="ARBA00023002"/>
    </source>
</evidence>